<gene>
    <name evidence="4" type="ORF">EDB92DRAFT_1818066</name>
</gene>
<accession>A0AAD4LEV2</accession>
<comment type="caution">
    <text evidence="4">The sequence shown here is derived from an EMBL/GenBank/DDBJ whole genome shotgun (WGS) entry which is preliminary data.</text>
</comment>
<dbReference type="InterPro" id="IPR045338">
    <property type="entry name" value="DUF6535"/>
</dbReference>
<proteinExistence type="predicted"/>
<organism evidence="4 5">
    <name type="scientific">Lactarius akahatsu</name>
    <dbReference type="NCBI Taxonomy" id="416441"/>
    <lineage>
        <taxon>Eukaryota</taxon>
        <taxon>Fungi</taxon>
        <taxon>Dikarya</taxon>
        <taxon>Basidiomycota</taxon>
        <taxon>Agaricomycotina</taxon>
        <taxon>Agaricomycetes</taxon>
        <taxon>Russulales</taxon>
        <taxon>Russulaceae</taxon>
        <taxon>Lactarius</taxon>
    </lineage>
</organism>
<dbReference type="Proteomes" id="UP001201163">
    <property type="component" value="Unassembled WGS sequence"/>
</dbReference>
<evidence type="ECO:0000259" key="3">
    <source>
        <dbReference type="Pfam" id="PF20153"/>
    </source>
</evidence>
<dbReference type="EMBL" id="JAKELL010000050">
    <property type="protein sequence ID" value="KAH8987011.1"/>
    <property type="molecule type" value="Genomic_DNA"/>
</dbReference>
<feature type="domain" description="DUF6535" evidence="3">
    <location>
        <begin position="76"/>
        <end position="143"/>
    </location>
</feature>
<keyword evidence="2" id="KW-1133">Transmembrane helix</keyword>
<keyword evidence="2" id="KW-0472">Membrane</keyword>
<keyword evidence="2" id="KW-0812">Transmembrane</keyword>
<feature type="region of interest" description="Disordered" evidence="1">
    <location>
        <begin position="1"/>
        <end position="73"/>
    </location>
</feature>
<protein>
    <recommendedName>
        <fullName evidence="3">DUF6535 domain-containing protein</fullName>
    </recommendedName>
</protein>
<name>A0AAD4LEV2_9AGAM</name>
<evidence type="ECO:0000256" key="1">
    <source>
        <dbReference type="SAM" id="MobiDB-lite"/>
    </source>
</evidence>
<evidence type="ECO:0000313" key="5">
    <source>
        <dbReference type="Proteomes" id="UP001201163"/>
    </source>
</evidence>
<dbReference type="AlphaFoldDB" id="A0AAD4LEV2"/>
<feature type="transmembrane region" description="Helical" evidence="2">
    <location>
        <begin position="196"/>
        <end position="219"/>
    </location>
</feature>
<keyword evidence="5" id="KW-1185">Reference proteome</keyword>
<feature type="compositionally biased region" description="Polar residues" evidence="1">
    <location>
        <begin position="35"/>
        <end position="48"/>
    </location>
</feature>
<feature type="domain" description="DUF6535" evidence="3">
    <location>
        <begin position="158"/>
        <end position="219"/>
    </location>
</feature>
<feature type="transmembrane region" description="Helical" evidence="2">
    <location>
        <begin position="225"/>
        <end position="250"/>
    </location>
</feature>
<feature type="compositionally biased region" description="Basic and acidic residues" evidence="1">
    <location>
        <begin position="61"/>
        <end position="71"/>
    </location>
</feature>
<evidence type="ECO:0000256" key="2">
    <source>
        <dbReference type="SAM" id="Phobius"/>
    </source>
</evidence>
<sequence>MASPSVDVDIEAQNSDGAEPSTPDPPFTNIADPQLPTSADPQFQATNSEELHAPNTVDNSDVQRDENHGDSSDGLWSIYLTEAEKQDKEVTESWKGDTDRILVFTGLFSATVAAFIIESYKMLSPDSGDTTNALLIKYLYNLSIFPMGHPSQALQRSAWARRYQELAQRRGATHRRGRMRAYIFDGLSRFRMAQAVATMPTLLHISVFLFFAGLVEFLFPIHTTVAYTTLGCIMVFALVYAILTVLPNIYLNCPYGTPLSGFTWRIFQLSVFGFLWTILKIQGLFCRPLSKLWSLANQHATESHMLKMWKETLEGQVKIRRQWLSQGLRKSIELGAYRAESRVVTSALEWTLAALDEDKEIEDFAARVPGFFDSHVVPDATLAVLSLMSHQPNTDPILGSRLYDLLKTCVPETSILDEKTRKNRLKICVNCLWYFGRAYNQPGVSQVLPPYFPNSLIPEIIRRVQVEDDSTIRVIGRCFVALIANKLATDINSRSVPVTDAELACLSTILSTKSQDVVLLLSHPGAIECTSMVFLALDDIYSSEFEKVPLYVLDMVRQTLGILSRALPAELNATMRLDQTDTLMNVSDVTSSLTAEMYRSVLCVFLKIIWYFGRAHNEPGNSVSLPSYVFIAFTNSEMTRRIREQRDLAVRVIGRCVRALVVNKLAADVSSRTIPASEAELACLSAILGTKNPDVVHLLGNPGAIEFTSVVFLALGDVSSLVTNKVSLDTRHVLQQTFTILSHALPAELNAKMRLDQTDTLMNISDGRCIEALVVNKLAADINSRTIPASEAELACLSTILGTKSDHVILLLSHPGAIEFTSVVFLALGDVGS</sequence>
<evidence type="ECO:0000313" key="4">
    <source>
        <dbReference type="EMBL" id="KAH8987011.1"/>
    </source>
</evidence>
<reference evidence="4" key="1">
    <citation type="submission" date="2022-01" db="EMBL/GenBank/DDBJ databases">
        <title>Comparative genomics reveals a dynamic genome evolution in the ectomycorrhizal milk-cap (Lactarius) mushrooms.</title>
        <authorList>
            <consortium name="DOE Joint Genome Institute"/>
            <person name="Lebreton A."/>
            <person name="Tang N."/>
            <person name="Kuo A."/>
            <person name="LaButti K."/>
            <person name="Drula E."/>
            <person name="Barry K."/>
            <person name="Clum A."/>
            <person name="Lipzen A."/>
            <person name="Mousain D."/>
            <person name="Ng V."/>
            <person name="Wang R."/>
            <person name="Wang X."/>
            <person name="Dai Y."/>
            <person name="Henrissat B."/>
            <person name="Grigoriev I.V."/>
            <person name="Guerin-Laguette A."/>
            <person name="Yu F."/>
            <person name="Martin F.M."/>
        </authorList>
    </citation>
    <scope>NUCLEOTIDE SEQUENCE</scope>
    <source>
        <strain evidence="4">QP</strain>
    </source>
</reference>
<dbReference type="Pfam" id="PF20153">
    <property type="entry name" value="DUF6535"/>
    <property type="match status" value="2"/>
</dbReference>